<evidence type="ECO:0000313" key="2">
    <source>
        <dbReference type="EMBL" id="CAB55721.1"/>
    </source>
</evidence>
<dbReference type="HOGENOM" id="CLU_100195_0_0_11"/>
<dbReference type="Proteomes" id="UP000001973">
    <property type="component" value="Chromosome"/>
</dbReference>
<name>Q9RJV1_STRCO</name>
<evidence type="ECO:0000259" key="1">
    <source>
        <dbReference type="Pfam" id="PF06283"/>
    </source>
</evidence>
<reference evidence="2 3" key="1">
    <citation type="journal article" date="1996" name="Mol. Microbiol.">
        <title>A set of ordered cosmids and a detailed genetic and physical map for the 8 Mb Streptomyces coelicolor A3(2) chromosome.</title>
        <authorList>
            <person name="Redenbach M."/>
            <person name="Kieser H.M."/>
            <person name="Denapaite D."/>
            <person name="Eichner A."/>
            <person name="Cullum J."/>
            <person name="Kinashi H."/>
            <person name="Hopwood D.A."/>
        </authorList>
    </citation>
    <scope>NUCLEOTIDE SEQUENCE [LARGE SCALE GENOMIC DNA]</scope>
    <source>
        <strain evidence="3">ATCC BAA-471 / A3(2) / M145</strain>
    </source>
</reference>
<dbReference type="STRING" id="100226.gene:17757942"/>
<dbReference type="EMBL" id="AL939105">
    <property type="protein sequence ID" value="CAB55721.1"/>
    <property type="molecule type" value="Genomic_DNA"/>
</dbReference>
<dbReference type="KEGG" id="sco:SCO0359"/>
<dbReference type="PANTHER" id="PTHR40469:SF2">
    <property type="entry name" value="GALACTOSE-BINDING DOMAIN-LIKE SUPERFAMILY PROTEIN"/>
    <property type="match status" value="1"/>
</dbReference>
<dbReference type="Gene3D" id="3.40.50.880">
    <property type="match status" value="1"/>
</dbReference>
<dbReference type="OrthoDB" id="9785923at2"/>
<dbReference type="InterPro" id="IPR029062">
    <property type="entry name" value="Class_I_gatase-like"/>
</dbReference>
<proteinExistence type="predicted"/>
<dbReference type="SUPFAM" id="SSF52317">
    <property type="entry name" value="Class I glutamine amidotransferase-like"/>
    <property type="match status" value="1"/>
</dbReference>
<feature type="domain" description="ThuA-like" evidence="1">
    <location>
        <begin position="24"/>
        <end position="237"/>
    </location>
</feature>
<evidence type="ECO:0000313" key="3">
    <source>
        <dbReference type="Proteomes" id="UP000001973"/>
    </source>
</evidence>
<dbReference type="eggNOG" id="COG3828">
    <property type="taxonomic scope" value="Bacteria"/>
</dbReference>
<dbReference type="PANTHER" id="PTHR40469">
    <property type="entry name" value="SECRETED GLYCOSYL HYDROLASE"/>
    <property type="match status" value="1"/>
</dbReference>
<keyword evidence="3" id="KW-1185">Reference proteome</keyword>
<dbReference type="Pfam" id="PF06283">
    <property type="entry name" value="ThuA"/>
    <property type="match status" value="1"/>
</dbReference>
<accession>Q9RJV1</accession>
<dbReference type="AlphaFoldDB" id="Q9RJV1"/>
<gene>
    <name evidence="2" type="ordered locus">SCO0359</name>
    <name evidence="2" type="ORF">SCF41.18</name>
</gene>
<dbReference type="InterPro" id="IPR029010">
    <property type="entry name" value="ThuA-like"/>
</dbReference>
<dbReference type="PATRIC" id="fig|100226.15.peg.335"/>
<dbReference type="PhylomeDB" id="Q9RJV1"/>
<sequence>MRPHRGHVERAEGAWREQHMSMRKALVVRGGWEGHDPVGCTESVMPALERAGFEVEIAEDLAVYEDPGLLAATDLVVHSWSAGGLTADQEANLVDAVEAGTGFAGWHGGVVATNVANPRYLRMVGGRFLWHPDGFKEFTVRIRATPDRDGEIVEGVTDYDVQTEHYWVLTDSLNTVLATSVLTPGPADPWDEPVEFPVVWTRRWGAGRVFICTLGHRVADLRVPQTAAIVGRGLVWAARG</sequence>
<protein>
    <recommendedName>
        <fullName evidence="1">ThuA-like domain-containing protein</fullName>
    </recommendedName>
</protein>
<dbReference type="PaxDb" id="100226-SCO0359"/>
<reference evidence="2 3" key="2">
    <citation type="journal article" date="2002" name="Nature">
        <title>Complete genome sequence of the model actinomycete Streptomyces coelicolor A3(2).</title>
        <authorList>
            <person name="Bentley S.D."/>
            <person name="Chater K.F."/>
            <person name="Cerdeno-Tarraga A.M."/>
            <person name="Challis G.L."/>
            <person name="Thomson N.R."/>
            <person name="James K.D."/>
            <person name="Harris D.E."/>
            <person name="Quail M.A."/>
            <person name="Kieser H."/>
            <person name="Harper D."/>
            <person name="Bateman A."/>
            <person name="Brown S."/>
            <person name="Chandra G."/>
            <person name="Chen C.W."/>
            <person name="Collins M."/>
            <person name="Cronin A."/>
            <person name="Fraser A."/>
            <person name="Goble A."/>
            <person name="Hidalgo J."/>
            <person name="Hornsby T."/>
            <person name="Howarth S."/>
            <person name="Huang C.H."/>
            <person name="Kieser T."/>
            <person name="Larke L."/>
            <person name="Murphy L."/>
            <person name="Oliver K."/>
            <person name="O'Neil S."/>
            <person name="Rabbinowitsch E."/>
            <person name="Rajandream M.A."/>
            <person name="Rutherford K."/>
            <person name="Rutter S."/>
            <person name="Seeger K."/>
            <person name="Saunders D."/>
            <person name="Sharp S."/>
            <person name="Squares R."/>
            <person name="Squares S."/>
            <person name="Taylor K."/>
            <person name="Warren T."/>
            <person name="Wietzorrek A."/>
            <person name="Woodward J."/>
            <person name="Barrell B.G."/>
            <person name="Parkhill J."/>
            <person name="Hopwood D.A."/>
        </authorList>
    </citation>
    <scope>NUCLEOTIDE SEQUENCE [LARGE SCALE GENOMIC DNA]</scope>
    <source>
        <strain evidence="3">ATCC BAA-471 / A3(2) / M145</strain>
    </source>
</reference>
<dbReference type="InParanoid" id="Q9RJV1"/>
<organism evidence="2 3">
    <name type="scientific">Streptomyces coelicolor (strain ATCC BAA-471 / A3(2) / M145)</name>
    <dbReference type="NCBI Taxonomy" id="100226"/>
    <lineage>
        <taxon>Bacteria</taxon>
        <taxon>Bacillati</taxon>
        <taxon>Actinomycetota</taxon>
        <taxon>Actinomycetes</taxon>
        <taxon>Kitasatosporales</taxon>
        <taxon>Streptomycetaceae</taxon>
        <taxon>Streptomyces</taxon>
        <taxon>Streptomyces albidoflavus group</taxon>
    </lineage>
</organism>
<dbReference type="EMBL" id="AL645882">
    <property type="protein sequence ID" value="CAB55721.1"/>
    <property type="molecule type" value="Genomic_DNA"/>
</dbReference>